<dbReference type="Pfam" id="PF00560">
    <property type="entry name" value="LRR_1"/>
    <property type="match status" value="6"/>
</dbReference>
<evidence type="ECO:0000256" key="4">
    <source>
        <dbReference type="ARBA" id="ARBA00022626"/>
    </source>
</evidence>
<dbReference type="AlphaFoldDB" id="A0A9R0SSL8"/>
<dbReference type="PRINTS" id="PR00019">
    <property type="entry name" value="LEURICHRPT"/>
</dbReference>
<keyword evidence="7" id="KW-0677">Repeat</keyword>
<name>A0A9R0SSL8_TRITD</name>
<organism evidence="12 13">
    <name type="scientific">Triticum turgidum subsp. durum</name>
    <name type="common">Durum wheat</name>
    <name type="synonym">Triticum durum</name>
    <dbReference type="NCBI Taxonomy" id="4567"/>
    <lineage>
        <taxon>Eukaryota</taxon>
        <taxon>Viridiplantae</taxon>
        <taxon>Streptophyta</taxon>
        <taxon>Embryophyta</taxon>
        <taxon>Tracheophyta</taxon>
        <taxon>Spermatophyta</taxon>
        <taxon>Magnoliopsida</taxon>
        <taxon>Liliopsida</taxon>
        <taxon>Poales</taxon>
        <taxon>Poaceae</taxon>
        <taxon>BOP clade</taxon>
        <taxon>Pooideae</taxon>
        <taxon>Triticodae</taxon>
        <taxon>Triticeae</taxon>
        <taxon>Triticinae</taxon>
        <taxon>Triticum</taxon>
    </lineage>
</organism>
<dbReference type="Proteomes" id="UP000324705">
    <property type="component" value="Chromosome 4B"/>
</dbReference>
<feature type="transmembrane region" description="Helical" evidence="11">
    <location>
        <begin position="343"/>
        <end position="365"/>
    </location>
</feature>
<dbReference type="Gramene" id="TRITD4Bv1G001840.1">
    <property type="protein sequence ID" value="TRITD4Bv1G001840.1"/>
    <property type="gene ID" value="TRITD4Bv1G001840"/>
</dbReference>
<dbReference type="PANTHER" id="PTHR48063">
    <property type="entry name" value="LRR RECEPTOR-LIKE KINASE"/>
    <property type="match status" value="1"/>
</dbReference>
<reference evidence="12 13" key="1">
    <citation type="submission" date="2017-09" db="EMBL/GenBank/DDBJ databases">
        <authorList>
            <consortium name="International Durum Wheat Genome Sequencing Consortium (IDWGSC)"/>
            <person name="Milanesi L."/>
        </authorList>
    </citation>
    <scope>NUCLEOTIDE SEQUENCE [LARGE SCALE GENOMIC DNA]</scope>
    <source>
        <strain evidence="13">cv. Svevo</strain>
    </source>
</reference>
<keyword evidence="13" id="KW-1185">Reference proteome</keyword>
<keyword evidence="6" id="KW-0732">Signal</keyword>
<evidence type="ECO:0000256" key="5">
    <source>
        <dbReference type="ARBA" id="ARBA00022692"/>
    </source>
</evidence>
<keyword evidence="5 11" id="KW-0812">Transmembrane</keyword>
<comment type="similarity">
    <text evidence="2">Belongs to the RLP family.</text>
</comment>
<evidence type="ECO:0000256" key="7">
    <source>
        <dbReference type="ARBA" id="ARBA00022737"/>
    </source>
</evidence>
<comment type="subcellular location">
    <subcellularLocation>
        <location evidence="1">Membrane</location>
        <topology evidence="1">Single-pass type I membrane protein</topology>
    </subcellularLocation>
</comment>
<evidence type="ECO:0000256" key="1">
    <source>
        <dbReference type="ARBA" id="ARBA00004479"/>
    </source>
</evidence>
<evidence type="ECO:0000313" key="12">
    <source>
        <dbReference type="EMBL" id="VAI00622.1"/>
    </source>
</evidence>
<dbReference type="GO" id="GO:0016020">
    <property type="term" value="C:membrane"/>
    <property type="evidence" value="ECO:0007669"/>
    <property type="project" value="UniProtKB-SubCell"/>
</dbReference>
<dbReference type="InterPro" id="IPR046956">
    <property type="entry name" value="RLP23-like"/>
</dbReference>
<evidence type="ECO:0000256" key="11">
    <source>
        <dbReference type="SAM" id="Phobius"/>
    </source>
</evidence>
<dbReference type="InterPro" id="IPR032675">
    <property type="entry name" value="LRR_dom_sf"/>
</dbReference>
<dbReference type="Gene3D" id="3.80.10.10">
    <property type="entry name" value="Ribonuclease Inhibitor"/>
    <property type="match status" value="1"/>
</dbReference>
<evidence type="ECO:0000256" key="10">
    <source>
        <dbReference type="ARBA" id="ARBA00023180"/>
    </source>
</evidence>
<keyword evidence="10" id="KW-0325">Glycoprotein</keyword>
<gene>
    <name evidence="12" type="ORF">TRITD_4Bv1G001840</name>
</gene>
<keyword evidence="3" id="KW-0433">Leucine-rich repeat</keyword>
<proteinExistence type="inferred from homology"/>
<evidence type="ECO:0000256" key="8">
    <source>
        <dbReference type="ARBA" id="ARBA00022989"/>
    </source>
</evidence>
<evidence type="ECO:0000256" key="2">
    <source>
        <dbReference type="ARBA" id="ARBA00009592"/>
    </source>
</evidence>
<sequence>MCQLTGLGRLDLSGNYLTGDVMHCWKESYSNYSVFKANNGNENQFGSSMYSLALSNNDLSGEFPKFLQRASQLKFLDLSYNKFFGALPNWLPEKMRQLQILRVRSNMFNGHIPNNLTCIESLRYLDIAQNNISGTIPLSLSKLRAMRYISHNSVNDNAYEERLLKEGLLIEGASVYTGQTVLEESIPVITKGQTRDYTFYIYRLVVNLDLSCNSLTGHIPEEIRLLIGLTNLNLSSNQLIGKIPNQIGALKLLESLDLSYNKLFGEIPPGLSALTSLSHLNLSYNNLSGTVPSGQQLQVLDNLNYTYIGNPGLCGYPLSKNCSASPTDAEQSADHEEADHISYLYLGMGIGFVVGLWVVFCAMLLRRTWAVAYFQVIDKLYDEVYVRVAIAWSRLMKNTHGDEEA</sequence>
<evidence type="ECO:0000256" key="6">
    <source>
        <dbReference type="ARBA" id="ARBA00022729"/>
    </source>
</evidence>
<evidence type="ECO:0000256" key="3">
    <source>
        <dbReference type="ARBA" id="ARBA00022614"/>
    </source>
</evidence>
<keyword evidence="4" id="KW-1070">Brassinosteroid signaling pathway</keyword>
<protein>
    <submittedName>
        <fullName evidence="12">Uncharacterized protein</fullName>
    </submittedName>
</protein>
<keyword evidence="9 11" id="KW-0472">Membrane</keyword>
<dbReference type="GO" id="GO:0009742">
    <property type="term" value="P:brassinosteroid mediated signaling pathway"/>
    <property type="evidence" value="ECO:0007669"/>
    <property type="project" value="UniProtKB-KW"/>
</dbReference>
<dbReference type="PANTHER" id="PTHR48063:SF11">
    <property type="entry name" value="LEUCINE-RICH REPEAT-CONTAINING N-TERMINAL PLANT-TYPE DOMAIN-CONTAINING PROTEIN"/>
    <property type="match status" value="1"/>
</dbReference>
<dbReference type="OMA" id="HEEADHI"/>
<dbReference type="InterPro" id="IPR001611">
    <property type="entry name" value="Leu-rich_rpt"/>
</dbReference>
<evidence type="ECO:0000256" key="9">
    <source>
        <dbReference type="ARBA" id="ARBA00023136"/>
    </source>
</evidence>
<evidence type="ECO:0000313" key="13">
    <source>
        <dbReference type="Proteomes" id="UP000324705"/>
    </source>
</evidence>
<accession>A0A9R0SSL8</accession>
<dbReference type="FunFam" id="3.80.10.10:FF:000111">
    <property type="entry name" value="LRR receptor-like serine/threonine-protein kinase ERECTA"/>
    <property type="match status" value="1"/>
</dbReference>
<dbReference type="EMBL" id="LT934118">
    <property type="protein sequence ID" value="VAI00622.1"/>
    <property type="molecule type" value="Genomic_DNA"/>
</dbReference>
<keyword evidence="8 11" id="KW-1133">Transmembrane helix</keyword>
<dbReference type="SUPFAM" id="SSF52058">
    <property type="entry name" value="L domain-like"/>
    <property type="match status" value="1"/>
</dbReference>